<dbReference type="PANTHER" id="PTHR10954:SF23">
    <property type="entry name" value="RIBONUCLEASE"/>
    <property type="match status" value="1"/>
</dbReference>
<feature type="region of interest" description="Disordered" evidence="16">
    <location>
        <begin position="63"/>
        <end position="88"/>
    </location>
</feature>
<feature type="compositionally biased region" description="Polar residues" evidence="16">
    <location>
        <begin position="63"/>
        <end position="74"/>
    </location>
</feature>
<evidence type="ECO:0000256" key="16">
    <source>
        <dbReference type="SAM" id="MobiDB-lite"/>
    </source>
</evidence>
<dbReference type="Proteomes" id="UP000198833">
    <property type="component" value="Unassembled WGS sequence"/>
</dbReference>
<evidence type="ECO:0000256" key="2">
    <source>
        <dbReference type="ARBA" id="ARBA00001946"/>
    </source>
</evidence>
<dbReference type="GO" id="GO:0004523">
    <property type="term" value="F:RNA-DNA hybrid ribonuclease activity"/>
    <property type="evidence" value="ECO:0007669"/>
    <property type="project" value="UniProtKB-UniRule"/>
</dbReference>
<dbReference type="InterPro" id="IPR012337">
    <property type="entry name" value="RNaseH-like_sf"/>
</dbReference>
<keyword evidence="10 14" id="KW-0479">Metal-binding</keyword>
<feature type="binding site" evidence="14 15">
    <location>
        <position position="96"/>
    </location>
    <ligand>
        <name>a divalent metal cation</name>
        <dbReference type="ChEBI" id="CHEBI:60240"/>
    </ligand>
</feature>
<evidence type="ECO:0000313" key="19">
    <source>
        <dbReference type="Proteomes" id="UP000198833"/>
    </source>
</evidence>
<dbReference type="EMBL" id="FOEN01000001">
    <property type="protein sequence ID" value="SEP70860.1"/>
    <property type="molecule type" value="Genomic_DNA"/>
</dbReference>
<dbReference type="STRING" id="89093.SAMN04488558_101401"/>
<dbReference type="CDD" id="cd14796">
    <property type="entry name" value="RNAse_HIII_N"/>
    <property type="match status" value="1"/>
</dbReference>
<gene>
    <name evidence="14" type="primary">rnhC</name>
    <name evidence="18" type="ORF">SAMN04488558_101401</name>
</gene>
<keyword evidence="11 14" id="KW-0255">Endonuclease</keyword>
<dbReference type="RefSeq" id="WP_092570243.1">
    <property type="nucleotide sequence ID" value="NZ_FOEN01000001.1"/>
</dbReference>
<evidence type="ECO:0000259" key="17">
    <source>
        <dbReference type="PROSITE" id="PS51975"/>
    </source>
</evidence>
<dbReference type="NCBIfam" id="TIGR00716">
    <property type="entry name" value="rnhC"/>
    <property type="match status" value="1"/>
</dbReference>
<evidence type="ECO:0000256" key="14">
    <source>
        <dbReference type="HAMAP-Rule" id="MF_00053"/>
    </source>
</evidence>
<dbReference type="GO" id="GO:0006298">
    <property type="term" value="P:mismatch repair"/>
    <property type="evidence" value="ECO:0007669"/>
    <property type="project" value="TreeGrafter"/>
</dbReference>
<dbReference type="PANTHER" id="PTHR10954">
    <property type="entry name" value="RIBONUCLEASE H2 SUBUNIT A"/>
    <property type="match status" value="1"/>
</dbReference>
<evidence type="ECO:0000256" key="8">
    <source>
        <dbReference type="ARBA" id="ARBA00022490"/>
    </source>
</evidence>
<accession>A0A1H9A2F9</accession>
<evidence type="ECO:0000256" key="7">
    <source>
        <dbReference type="ARBA" id="ARBA00021407"/>
    </source>
</evidence>
<dbReference type="EC" id="3.1.26.4" evidence="6 14"/>
<keyword evidence="19" id="KW-1185">Reference proteome</keyword>
<feature type="binding site" evidence="14 15">
    <location>
        <position position="203"/>
    </location>
    <ligand>
        <name>a divalent metal cation</name>
        <dbReference type="ChEBI" id="CHEBI:60240"/>
    </ligand>
</feature>
<keyword evidence="12 14" id="KW-0378">Hydrolase</keyword>
<dbReference type="FunFam" id="3.30.420.10:FF:000047">
    <property type="entry name" value="Ribonuclease HIII"/>
    <property type="match status" value="1"/>
</dbReference>
<dbReference type="InterPro" id="IPR024567">
    <property type="entry name" value="RNase_HII/HIII_dom"/>
</dbReference>
<keyword evidence="9 14" id="KW-0540">Nuclease</keyword>
<comment type="catalytic activity">
    <reaction evidence="1 14 15">
        <text>Endonucleolytic cleavage to 5'-phosphomonoester.</text>
        <dbReference type="EC" id="3.1.26.4"/>
    </reaction>
</comment>
<dbReference type="Pfam" id="PF01351">
    <property type="entry name" value="RNase_HII"/>
    <property type="match status" value="1"/>
</dbReference>
<dbReference type="OrthoDB" id="9777935at2"/>
<sequence length="309" mass="34538">MNTVTLTLTAQQIQTLKALYPQAKISAVPYAHYRLQIPQLTITAYHSGKVVFQGKLAQDHANPWQSKSSTWQSPSKEKNKPRKSSIHSTSVLMGSDEVGNGSYFGALTVAAVFLTADQIKYAQTLGIKDSKHLNDQQIIKLSQIIRSEFKHSLRVCNPSEYNRLIGPYNAVSLKVHLHNQVLLDLLNKLNPKEKSLLQGILIDQFTSPANYYKYLNKEETPLKQGLHFKVRSESIHLSVASASILARAAFLQSLQDLGQAYHTKLPSGAGLQVDNFGRQLVAQWGPEVLKNTAKLHFKNTQKILNLNTR</sequence>
<dbReference type="InterPro" id="IPR012295">
    <property type="entry name" value="TBP_dom_sf"/>
</dbReference>
<dbReference type="GO" id="GO:0032299">
    <property type="term" value="C:ribonuclease H2 complex"/>
    <property type="evidence" value="ECO:0007669"/>
    <property type="project" value="TreeGrafter"/>
</dbReference>
<evidence type="ECO:0000256" key="13">
    <source>
        <dbReference type="ARBA" id="ARBA00022842"/>
    </source>
</evidence>
<evidence type="ECO:0000313" key="18">
    <source>
        <dbReference type="EMBL" id="SEP70860.1"/>
    </source>
</evidence>
<dbReference type="GO" id="GO:0003723">
    <property type="term" value="F:RNA binding"/>
    <property type="evidence" value="ECO:0007669"/>
    <property type="project" value="UniProtKB-UniRule"/>
</dbReference>
<dbReference type="PROSITE" id="PS51975">
    <property type="entry name" value="RNASE_H_2"/>
    <property type="match status" value="1"/>
</dbReference>
<protein>
    <recommendedName>
        <fullName evidence="7 14">Ribonuclease HIII</fullName>
        <shortName evidence="14">RNase HIII</shortName>
        <ecNumber evidence="6 14">3.1.26.4</ecNumber>
    </recommendedName>
</protein>
<dbReference type="GO" id="GO:0000287">
    <property type="term" value="F:magnesium ion binding"/>
    <property type="evidence" value="ECO:0007669"/>
    <property type="project" value="UniProtKB-UniRule"/>
</dbReference>
<dbReference type="Pfam" id="PF11858">
    <property type="entry name" value="DUF3378"/>
    <property type="match status" value="1"/>
</dbReference>
<feature type="binding site" evidence="14 15">
    <location>
        <position position="97"/>
    </location>
    <ligand>
        <name>a divalent metal cation</name>
        <dbReference type="ChEBI" id="CHEBI:60240"/>
    </ligand>
</feature>
<dbReference type="HAMAP" id="MF_00053">
    <property type="entry name" value="RNase_HIII"/>
    <property type="match status" value="1"/>
</dbReference>
<dbReference type="CDD" id="cd06590">
    <property type="entry name" value="RNase_HII_bacteria_HIII_like"/>
    <property type="match status" value="1"/>
</dbReference>
<reference evidence="18 19" key="1">
    <citation type="submission" date="2016-10" db="EMBL/GenBank/DDBJ databases">
        <authorList>
            <person name="de Groot N.N."/>
        </authorList>
    </citation>
    <scope>NUCLEOTIDE SEQUENCE [LARGE SCALE GENOMIC DNA]</scope>
    <source>
        <strain evidence="18 19">DSM 15695</strain>
    </source>
</reference>
<keyword evidence="8 14" id="KW-0963">Cytoplasm</keyword>
<comment type="subcellular location">
    <subcellularLocation>
        <location evidence="4 14">Cytoplasm</location>
    </subcellularLocation>
</comment>
<evidence type="ECO:0000256" key="12">
    <source>
        <dbReference type="ARBA" id="ARBA00022801"/>
    </source>
</evidence>
<dbReference type="InterPro" id="IPR024568">
    <property type="entry name" value="RNase_HIII_N"/>
</dbReference>
<organism evidence="18 19">
    <name type="scientific">Ignavigranum ruoffiae</name>
    <dbReference type="NCBI Taxonomy" id="89093"/>
    <lineage>
        <taxon>Bacteria</taxon>
        <taxon>Bacillati</taxon>
        <taxon>Bacillota</taxon>
        <taxon>Bacilli</taxon>
        <taxon>Lactobacillales</taxon>
        <taxon>Aerococcaceae</taxon>
        <taxon>Ignavigranum</taxon>
    </lineage>
</organism>
<dbReference type="AlphaFoldDB" id="A0A1H9A2F9"/>
<evidence type="ECO:0000256" key="5">
    <source>
        <dbReference type="ARBA" id="ARBA00008378"/>
    </source>
</evidence>
<dbReference type="InterPro" id="IPR004641">
    <property type="entry name" value="RNase_HIII"/>
</dbReference>
<evidence type="ECO:0000256" key="4">
    <source>
        <dbReference type="ARBA" id="ARBA00004496"/>
    </source>
</evidence>
<name>A0A1H9A2F9_9LACT</name>
<dbReference type="InterPro" id="IPR001352">
    <property type="entry name" value="RNase_HII/HIII"/>
</dbReference>
<comment type="similarity">
    <text evidence="5 14">Belongs to the RNase HII family. RnhC subfamily.</text>
</comment>
<dbReference type="GO" id="GO:0043137">
    <property type="term" value="P:DNA replication, removal of RNA primer"/>
    <property type="evidence" value="ECO:0007669"/>
    <property type="project" value="TreeGrafter"/>
</dbReference>
<evidence type="ECO:0000256" key="1">
    <source>
        <dbReference type="ARBA" id="ARBA00000077"/>
    </source>
</evidence>
<dbReference type="SUPFAM" id="SSF53098">
    <property type="entry name" value="Ribonuclease H-like"/>
    <property type="match status" value="1"/>
</dbReference>
<evidence type="ECO:0000256" key="10">
    <source>
        <dbReference type="ARBA" id="ARBA00022723"/>
    </source>
</evidence>
<dbReference type="GO" id="GO:0005737">
    <property type="term" value="C:cytoplasm"/>
    <property type="evidence" value="ECO:0007669"/>
    <property type="project" value="UniProtKB-SubCell"/>
</dbReference>
<evidence type="ECO:0000256" key="3">
    <source>
        <dbReference type="ARBA" id="ARBA00004065"/>
    </source>
</evidence>
<comment type="cofactor">
    <cofactor evidence="14 15">
        <name>Mn(2+)</name>
        <dbReference type="ChEBI" id="CHEBI:29035"/>
    </cofactor>
    <cofactor evidence="14 15">
        <name>Mg(2+)</name>
        <dbReference type="ChEBI" id="CHEBI:18420"/>
    </cofactor>
    <text evidence="14 15">Manganese or magnesium. Binds 1 divalent metal ion per monomer in the absence of substrate. May bind a second metal ion after substrate binding.</text>
</comment>
<proteinExistence type="inferred from homology"/>
<comment type="cofactor">
    <cofactor evidence="2">
        <name>Mg(2+)</name>
        <dbReference type="ChEBI" id="CHEBI:18420"/>
    </cofactor>
</comment>
<comment type="function">
    <text evidence="3 14">Endonuclease that specifically degrades the RNA of RNA-DNA hybrids.</text>
</comment>
<dbReference type="InterPro" id="IPR036397">
    <property type="entry name" value="RNaseH_sf"/>
</dbReference>
<dbReference type="Gene3D" id="3.30.310.10">
    <property type="entry name" value="TATA-Binding Protein"/>
    <property type="match status" value="1"/>
</dbReference>
<evidence type="ECO:0000256" key="6">
    <source>
        <dbReference type="ARBA" id="ARBA00012180"/>
    </source>
</evidence>
<feature type="domain" description="RNase H type-2" evidence="17">
    <location>
        <begin position="90"/>
        <end position="309"/>
    </location>
</feature>
<evidence type="ECO:0000256" key="15">
    <source>
        <dbReference type="PROSITE-ProRule" id="PRU01319"/>
    </source>
</evidence>
<keyword evidence="13 14" id="KW-0460">Magnesium</keyword>
<dbReference type="PIRSF" id="PIRSF037748">
    <property type="entry name" value="RnhC"/>
    <property type="match status" value="1"/>
</dbReference>
<dbReference type="Gene3D" id="3.30.420.10">
    <property type="entry name" value="Ribonuclease H-like superfamily/Ribonuclease H"/>
    <property type="match status" value="1"/>
</dbReference>
<evidence type="ECO:0000256" key="11">
    <source>
        <dbReference type="ARBA" id="ARBA00022759"/>
    </source>
</evidence>
<evidence type="ECO:0000256" key="9">
    <source>
        <dbReference type="ARBA" id="ARBA00022722"/>
    </source>
</evidence>